<dbReference type="AlphaFoldDB" id="I0YQS9"/>
<accession>I0YQS9</accession>
<sequence>MMQILHNSVKCRRLMLSRALLHNLQSARFSADTTPATASAEAASTSPAVPQPVAQAPSSQQLGQPPTSHAARPAQRPNRQQGSWTREPRPRAPKRYPVRISNLTKSVIRSDVLRLFARFNVTEGDIRPEFQPQTLETEAWWILFHTDKDRRRAALLQRSFLGTHRAIMRPIDNKSYMIDHLRCPLAMKSQGRTVLMENLEISTSLSGIVRHFEGYELQQNAATIINSGKRVKEELPLRYYDDDLERFNASRQLQHNNALATDGKNQQEQEEGKAPWQNSPTLRAVVRFSTLEEAQRAVRNRNYTYMGNRQVRLRVLP</sequence>
<evidence type="ECO:0000313" key="2">
    <source>
        <dbReference type="EMBL" id="EIE20748.1"/>
    </source>
</evidence>
<dbReference type="SUPFAM" id="SSF54928">
    <property type="entry name" value="RNA-binding domain, RBD"/>
    <property type="match status" value="1"/>
</dbReference>
<dbReference type="GO" id="GO:0003676">
    <property type="term" value="F:nucleic acid binding"/>
    <property type="evidence" value="ECO:0007669"/>
    <property type="project" value="InterPro"/>
</dbReference>
<evidence type="ECO:0000313" key="3">
    <source>
        <dbReference type="Proteomes" id="UP000007264"/>
    </source>
</evidence>
<dbReference type="KEGG" id="csl:COCSUDRAFT_67214"/>
<feature type="region of interest" description="Disordered" evidence="1">
    <location>
        <begin position="260"/>
        <end position="279"/>
    </location>
</feature>
<dbReference type="Proteomes" id="UP000007264">
    <property type="component" value="Unassembled WGS sequence"/>
</dbReference>
<dbReference type="InterPro" id="IPR035979">
    <property type="entry name" value="RBD_domain_sf"/>
</dbReference>
<dbReference type="PANTHER" id="PTHR48167">
    <property type="entry name" value="EXPRESSED PROTEIN"/>
    <property type="match status" value="1"/>
</dbReference>
<reference evidence="2 3" key="1">
    <citation type="journal article" date="2012" name="Genome Biol.">
        <title>The genome of the polar eukaryotic microalga coccomyxa subellipsoidea reveals traits of cold adaptation.</title>
        <authorList>
            <person name="Blanc G."/>
            <person name="Agarkova I."/>
            <person name="Grimwood J."/>
            <person name="Kuo A."/>
            <person name="Brueggeman A."/>
            <person name="Dunigan D."/>
            <person name="Gurnon J."/>
            <person name="Ladunga I."/>
            <person name="Lindquist E."/>
            <person name="Lucas S."/>
            <person name="Pangilinan J."/>
            <person name="Proschold T."/>
            <person name="Salamov A."/>
            <person name="Schmutz J."/>
            <person name="Weeks D."/>
            <person name="Yamada T."/>
            <person name="Claverie J.M."/>
            <person name="Grigoriev I."/>
            <person name="Van Etten J."/>
            <person name="Lomsadze A."/>
            <person name="Borodovsky M."/>
        </authorList>
    </citation>
    <scope>NUCLEOTIDE SEQUENCE [LARGE SCALE GENOMIC DNA]</scope>
    <source>
        <strain evidence="2 3">C-169</strain>
    </source>
</reference>
<dbReference type="InterPro" id="IPR012677">
    <property type="entry name" value="Nucleotide-bd_a/b_plait_sf"/>
</dbReference>
<dbReference type="GeneID" id="17038727"/>
<organism evidence="2 3">
    <name type="scientific">Coccomyxa subellipsoidea (strain C-169)</name>
    <name type="common">Green microalga</name>
    <dbReference type="NCBI Taxonomy" id="574566"/>
    <lineage>
        <taxon>Eukaryota</taxon>
        <taxon>Viridiplantae</taxon>
        <taxon>Chlorophyta</taxon>
        <taxon>core chlorophytes</taxon>
        <taxon>Trebouxiophyceae</taxon>
        <taxon>Trebouxiophyceae incertae sedis</taxon>
        <taxon>Coccomyxaceae</taxon>
        <taxon>Coccomyxa</taxon>
        <taxon>Coccomyxa subellipsoidea</taxon>
    </lineage>
</organism>
<protein>
    <submittedName>
        <fullName evidence="2">Uncharacterized protein</fullName>
    </submittedName>
</protein>
<dbReference type="OrthoDB" id="2013327at2759"/>
<comment type="caution">
    <text evidence="2">The sequence shown here is derived from an EMBL/GenBank/DDBJ whole genome shotgun (WGS) entry which is preliminary data.</text>
</comment>
<dbReference type="RefSeq" id="XP_005645292.1">
    <property type="nucleotide sequence ID" value="XM_005645235.1"/>
</dbReference>
<gene>
    <name evidence="2" type="ORF">COCSUDRAFT_67214</name>
</gene>
<evidence type="ECO:0000256" key="1">
    <source>
        <dbReference type="SAM" id="MobiDB-lite"/>
    </source>
</evidence>
<feature type="region of interest" description="Disordered" evidence="1">
    <location>
        <begin position="35"/>
        <end position="98"/>
    </location>
</feature>
<dbReference type="PANTHER" id="PTHR48167:SF2">
    <property type="entry name" value="EXPRESSED PROTEIN"/>
    <property type="match status" value="1"/>
</dbReference>
<name>I0YQS9_COCSC</name>
<feature type="compositionally biased region" description="Low complexity" evidence="1">
    <location>
        <begin position="35"/>
        <end position="61"/>
    </location>
</feature>
<dbReference type="Gene3D" id="3.30.70.330">
    <property type="match status" value="1"/>
</dbReference>
<dbReference type="EMBL" id="AGSI01000014">
    <property type="protein sequence ID" value="EIE20748.1"/>
    <property type="molecule type" value="Genomic_DNA"/>
</dbReference>
<keyword evidence="3" id="KW-1185">Reference proteome</keyword>
<proteinExistence type="predicted"/>